<keyword evidence="9" id="KW-1185">Reference proteome</keyword>
<dbReference type="PANTHER" id="PTHR34605:SF3">
    <property type="entry name" value="P CELL-TYPE AGGLUTINATION PROTEIN MAP4-LIKE-RELATED"/>
    <property type="match status" value="1"/>
</dbReference>
<proteinExistence type="predicted"/>
<keyword evidence="2 4" id="KW-0238">DNA-binding</keyword>
<dbReference type="Gene3D" id="1.10.443.10">
    <property type="entry name" value="Intergrase catalytic core"/>
    <property type="match status" value="1"/>
</dbReference>
<dbReference type="GO" id="GO:0006310">
    <property type="term" value="P:DNA recombination"/>
    <property type="evidence" value="ECO:0007669"/>
    <property type="project" value="UniProtKB-KW"/>
</dbReference>
<evidence type="ECO:0000256" key="2">
    <source>
        <dbReference type="ARBA" id="ARBA00023125"/>
    </source>
</evidence>
<keyword evidence="1" id="KW-0229">DNA integration</keyword>
<dbReference type="RefSeq" id="WP_092743158.1">
    <property type="nucleotide sequence ID" value="NZ_FNOV01000015.1"/>
</dbReference>
<gene>
    <name evidence="8" type="ORF">SAMN04488069_11524</name>
</gene>
<dbReference type="STRING" id="651662.SAMN04488069_11524"/>
<dbReference type="AlphaFoldDB" id="A0A1H3N5G5"/>
<evidence type="ECO:0000313" key="8">
    <source>
        <dbReference type="EMBL" id="SDY83459.1"/>
    </source>
</evidence>
<feature type="domain" description="Core-binding (CB)" evidence="7">
    <location>
        <begin position="19"/>
        <end position="129"/>
    </location>
</feature>
<evidence type="ECO:0000256" key="4">
    <source>
        <dbReference type="PROSITE-ProRule" id="PRU01248"/>
    </source>
</evidence>
<dbReference type="PROSITE" id="PS51900">
    <property type="entry name" value="CB"/>
    <property type="match status" value="1"/>
</dbReference>
<dbReference type="PROSITE" id="PS51898">
    <property type="entry name" value="TYR_RECOMBINASE"/>
    <property type="match status" value="1"/>
</dbReference>
<dbReference type="PANTHER" id="PTHR34605">
    <property type="entry name" value="PHAGE_INTEGRASE DOMAIN-CONTAINING PROTEIN"/>
    <property type="match status" value="1"/>
</dbReference>
<dbReference type="InterPro" id="IPR013762">
    <property type="entry name" value="Integrase-like_cat_sf"/>
</dbReference>
<sequence length="354" mass="38946">MREDLTIVPASTVPPTVSTQLARASAKVASFLEVGLQGAANTERAYTSDLKSYVGFCERHGLRALPADVETLTEYVAYLATEKPTPEPSDGGRGEKKKRKGQQPLTRPHSLATIKRHLAAIRKAHQLAGHRLPVTLDALNVVMEGIARTLGKRQDQAQAFTAEELKQAIRRIDLETSAGLRDRALLLLGFAGAFRRSELVELNIEQLEFTERALLVHLAKSKTNQYGAVEDKAIFYAPTMDFCPVRCLRAWLNLLGRNTGPLFVKIPRATPGQMAAPSDKRLSDISINKLVQKRLGPAYSAHSLRVSFVTVAVLNGQSHKAIKNQTKQKTDAMIERYTQLNNVVSYNAAQSLGL</sequence>
<dbReference type="GO" id="GO:0003677">
    <property type="term" value="F:DNA binding"/>
    <property type="evidence" value="ECO:0007669"/>
    <property type="project" value="UniProtKB-UniRule"/>
</dbReference>
<dbReference type="SUPFAM" id="SSF56349">
    <property type="entry name" value="DNA breaking-rejoining enzymes"/>
    <property type="match status" value="1"/>
</dbReference>
<dbReference type="InterPro" id="IPR044068">
    <property type="entry name" value="CB"/>
</dbReference>
<evidence type="ECO:0000256" key="5">
    <source>
        <dbReference type="SAM" id="MobiDB-lite"/>
    </source>
</evidence>
<dbReference type="InterPro" id="IPR052925">
    <property type="entry name" value="Phage_Integrase-like_Recomb"/>
</dbReference>
<feature type="region of interest" description="Disordered" evidence="5">
    <location>
        <begin position="80"/>
        <end position="109"/>
    </location>
</feature>
<dbReference type="OrthoDB" id="9815875at2"/>
<dbReference type="GO" id="GO:0015074">
    <property type="term" value="P:DNA integration"/>
    <property type="evidence" value="ECO:0007669"/>
    <property type="project" value="UniProtKB-KW"/>
</dbReference>
<feature type="domain" description="Tyr recombinase" evidence="6">
    <location>
        <begin position="155"/>
        <end position="350"/>
    </location>
</feature>
<dbReference type="InterPro" id="IPR002104">
    <property type="entry name" value="Integrase_catalytic"/>
</dbReference>
<dbReference type="InterPro" id="IPR010998">
    <property type="entry name" value="Integrase_recombinase_N"/>
</dbReference>
<dbReference type="InterPro" id="IPR011010">
    <property type="entry name" value="DNA_brk_join_enz"/>
</dbReference>
<protein>
    <submittedName>
        <fullName evidence="8">Site-specific recombinase XerD</fullName>
    </submittedName>
</protein>
<evidence type="ECO:0000259" key="6">
    <source>
        <dbReference type="PROSITE" id="PS51898"/>
    </source>
</evidence>
<evidence type="ECO:0000256" key="1">
    <source>
        <dbReference type="ARBA" id="ARBA00022908"/>
    </source>
</evidence>
<evidence type="ECO:0000313" key="9">
    <source>
        <dbReference type="Proteomes" id="UP000199249"/>
    </source>
</evidence>
<reference evidence="9" key="1">
    <citation type="submission" date="2016-10" db="EMBL/GenBank/DDBJ databases">
        <authorList>
            <person name="Varghese N."/>
            <person name="Submissions S."/>
        </authorList>
    </citation>
    <scope>NUCLEOTIDE SEQUENCE [LARGE SCALE GENOMIC DNA]</scope>
    <source>
        <strain evidence="9">CGMCC 1.8975</strain>
    </source>
</reference>
<keyword evidence="3" id="KW-0233">DNA recombination</keyword>
<dbReference type="Gene3D" id="1.10.150.130">
    <property type="match status" value="1"/>
</dbReference>
<evidence type="ECO:0000256" key="3">
    <source>
        <dbReference type="ARBA" id="ARBA00023172"/>
    </source>
</evidence>
<accession>A0A1H3N5G5</accession>
<name>A0A1H3N5G5_9BACT</name>
<evidence type="ECO:0000259" key="7">
    <source>
        <dbReference type="PROSITE" id="PS51900"/>
    </source>
</evidence>
<organism evidence="8 9">
    <name type="scientific">Hymenobacter psychrophilus</name>
    <dbReference type="NCBI Taxonomy" id="651662"/>
    <lineage>
        <taxon>Bacteria</taxon>
        <taxon>Pseudomonadati</taxon>
        <taxon>Bacteroidota</taxon>
        <taxon>Cytophagia</taxon>
        <taxon>Cytophagales</taxon>
        <taxon>Hymenobacteraceae</taxon>
        <taxon>Hymenobacter</taxon>
    </lineage>
</organism>
<dbReference type="SUPFAM" id="SSF47823">
    <property type="entry name" value="lambda integrase-like, N-terminal domain"/>
    <property type="match status" value="1"/>
</dbReference>
<dbReference type="Proteomes" id="UP000199249">
    <property type="component" value="Unassembled WGS sequence"/>
</dbReference>
<dbReference type="Pfam" id="PF00589">
    <property type="entry name" value="Phage_integrase"/>
    <property type="match status" value="1"/>
</dbReference>
<dbReference type="EMBL" id="FNOV01000015">
    <property type="protein sequence ID" value="SDY83459.1"/>
    <property type="molecule type" value="Genomic_DNA"/>
</dbReference>
<dbReference type="CDD" id="cd00799">
    <property type="entry name" value="INT_Cre_C"/>
    <property type="match status" value="1"/>
</dbReference>